<dbReference type="PANTHER" id="PTHR33057">
    <property type="entry name" value="TRANSCRIPTION REPRESSOR OFP7-RELATED"/>
    <property type="match status" value="1"/>
</dbReference>
<dbReference type="Proteomes" id="UP001141806">
    <property type="component" value="Unassembled WGS sequence"/>
</dbReference>
<comment type="function">
    <text evidence="6">Transcriptional repressor that regulates multiple aspects of plant growth and development.</text>
</comment>
<proteinExistence type="predicted"/>
<sequence length="319" mass="35725">MAKNKSFQKSLQIYLSKLKKSTPTQLSLHPNTIKTSSNWILSGCRHPKTSSFSVDRNKPIGGRTEDDHDDDAATLTDIDRFLYENFNSLYCKTNNNNDSNDGNDQLLRQNSSPKSFLFESPRLSEAVPPDVKLSNRFFVSSGNPNSLILEDSRSIGSSSTTTTTTLHGSMALSAKMKNLDLELPDDSIAVLTYSRVPYEDFRQSMEELVEARLRQDETVDWDFMEELLFCYLKLNEKKSYKYILGAFVDVIVILRQNSSSSPVKQRKIPAPSTGAICGAGVVKGFQKTQYEMLDGSANVVNHGYTKGDGLGAEMRWPRC</sequence>
<keyword evidence="4 6" id="KW-0804">Transcription</keyword>
<dbReference type="EMBL" id="JAMYWD010000012">
    <property type="protein sequence ID" value="KAJ4952345.1"/>
    <property type="molecule type" value="Genomic_DNA"/>
</dbReference>
<keyword evidence="3 6" id="KW-0805">Transcription regulation</keyword>
<dbReference type="GO" id="GO:0045892">
    <property type="term" value="P:negative regulation of DNA-templated transcription"/>
    <property type="evidence" value="ECO:0007669"/>
    <property type="project" value="UniProtKB-UniRule"/>
</dbReference>
<comment type="caution">
    <text evidence="9">The sequence shown here is derived from an EMBL/GenBank/DDBJ whole genome shotgun (WGS) entry which is preliminary data.</text>
</comment>
<gene>
    <name evidence="9" type="ORF">NE237_029177</name>
</gene>
<dbReference type="InterPro" id="IPR038933">
    <property type="entry name" value="Ovate"/>
</dbReference>
<dbReference type="AlphaFoldDB" id="A0A9Q0GTU5"/>
<evidence type="ECO:0000256" key="2">
    <source>
        <dbReference type="ARBA" id="ARBA00022491"/>
    </source>
</evidence>
<organism evidence="9 10">
    <name type="scientific">Protea cynaroides</name>
    <dbReference type="NCBI Taxonomy" id="273540"/>
    <lineage>
        <taxon>Eukaryota</taxon>
        <taxon>Viridiplantae</taxon>
        <taxon>Streptophyta</taxon>
        <taxon>Embryophyta</taxon>
        <taxon>Tracheophyta</taxon>
        <taxon>Spermatophyta</taxon>
        <taxon>Magnoliopsida</taxon>
        <taxon>Proteales</taxon>
        <taxon>Proteaceae</taxon>
        <taxon>Protea</taxon>
    </lineage>
</organism>
<comment type="subcellular location">
    <subcellularLocation>
        <location evidence="1 6">Nucleus</location>
    </subcellularLocation>
</comment>
<evidence type="ECO:0000259" key="8">
    <source>
        <dbReference type="PROSITE" id="PS51754"/>
    </source>
</evidence>
<keyword evidence="10" id="KW-1185">Reference proteome</keyword>
<dbReference type="Pfam" id="PF04844">
    <property type="entry name" value="Ovate"/>
    <property type="match status" value="1"/>
</dbReference>
<keyword evidence="5 6" id="KW-0539">Nucleus</keyword>
<evidence type="ECO:0000256" key="7">
    <source>
        <dbReference type="SAM" id="MobiDB-lite"/>
    </source>
</evidence>
<dbReference type="NCBIfam" id="TIGR01568">
    <property type="entry name" value="A_thal_3678"/>
    <property type="match status" value="1"/>
</dbReference>
<evidence type="ECO:0000256" key="1">
    <source>
        <dbReference type="ARBA" id="ARBA00004123"/>
    </source>
</evidence>
<keyword evidence="2 6" id="KW-0678">Repressor</keyword>
<dbReference type="PROSITE" id="PS51754">
    <property type="entry name" value="OVATE"/>
    <property type="match status" value="1"/>
</dbReference>
<dbReference type="InterPro" id="IPR006458">
    <property type="entry name" value="Ovate_C"/>
</dbReference>
<accession>A0A9Q0GTU5</accession>
<evidence type="ECO:0000256" key="4">
    <source>
        <dbReference type="ARBA" id="ARBA00023163"/>
    </source>
</evidence>
<protein>
    <recommendedName>
        <fullName evidence="6">Transcription repressor</fullName>
    </recommendedName>
    <alternativeName>
        <fullName evidence="6">Ovate family protein</fullName>
    </alternativeName>
</protein>
<dbReference type="OrthoDB" id="689980at2759"/>
<name>A0A9Q0GTU5_9MAGN</name>
<reference evidence="9" key="1">
    <citation type="journal article" date="2023" name="Plant J.">
        <title>The genome of the king protea, Protea cynaroides.</title>
        <authorList>
            <person name="Chang J."/>
            <person name="Duong T.A."/>
            <person name="Schoeman C."/>
            <person name="Ma X."/>
            <person name="Roodt D."/>
            <person name="Barker N."/>
            <person name="Li Z."/>
            <person name="Van de Peer Y."/>
            <person name="Mizrachi E."/>
        </authorList>
    </citation>
    <scope>NUCLEOTIDE SEQUENCE</scope>
    <source>
        <tissue evidence="9">Young leaves</tissue>
    </source>
</reference>
<feature type="region of interest" description="Disordered" evidence="7">
    <location>
        <begin position="50"/>
        <end position="70"/>
    </location>
</feature>
<feature type="domain" description="OVATE" evidence="8">
    <location>
        <begin position="190"/>
        <end position="253"/>
    </location>
</feature>
<evidence type="ECO:0000256" key="6">
    <source>
        <dbReference type="RuleBase" id="RU367028"/>
    </source>
</evidence>
<evidence type="ECO:0000256" key="3">
    <source>
        <dbReference type="ARBA" id="ARBA00023015"/>
    </source>
</evidence>
<evidence type="ECO:0000313" key="9">
    <source>
        <dbReference type="EMBL" id="KAJ4952345.1"/>
    </source>
</evidence>
<feature type="compositionally biased region" description="Basic and acidic residues" evidence="7">
    <location>
        <begin position="55"/>
        <end position="66"/>
    </location>
</feature>
<dbReference type="GO" id="GO:0005634">
    <property type="term" value="C:nucleus"/>
    <property type="evidence" value="ECO:0007669"/>
    <property type="project" value="UniProtKB-SubCell"/>
</dbReference>
<evidence type="ECO:0000313" key="10">
    <source>
        <dbReference type="Proteomes" id="UP001141806"/>
    </source>
</evidence>
<dbReference type="PANTHER" id="PTHR33057:SF117">
    <property type="entry name" value="TRANSCRIPTION REPRESSOR OFP14"/>
    <property type="match status" value="1"/>
</dbReference>
<evidence type="ECO:0000256" key="5">
    <source>
        <dbReference type="ARBA" id="ARBA00023242"/>
    </source>
</evidence>